<protein>
    <submittedName>
        <fullName evidence="1 3">Uncharacterized protein</fullName>
    </submittedName>
</protein>
<dbReference type="Proteomes" id="UP000492820">
    <property type="component" value="Unassembled WGS sequence"/>
</dbReference>
<gene>
    <name evidence="1" type="ORF">EgrG_001034700</name>
</gene>
<accession>A0A068WIZ9</accession>
<dbReference type="WBParaSite" id="EgrG_001034700">
    <property type="protein sequence ID" value="EgrG_001034700"/>
    <property type="gene ID" value="EgrG_001034700"/>
</dbReference>
<sequence length="56" mass="5988">MDALKRVIYGSVLARSSGVSFLVGGQLPLVFNQPCGQSACSLPLFSVMAFMVIFSF</sequence>
<dbReference type="EMBL" id="LK028577">
    <property type="protein sequence ID" value="CDS17589.1"/>
    <property type="molecule type" value="Genomic_DNA"/>
</dbReference>
<proteinExistence type="predicted"/>
<evidence type="ECO:0000313" key="1">
    <source>
        <dbReference type="EMBL" id="CDS17589.1"/>
    </source>
</evidence>
<evidence type="ECO:0000313" key="2">
    <source>
        <dbReference type="Proteomes" id="UP000492820"/>
    </source>
</evidence>
<name>A0A068WIZ9_ECHGR</name>
<reference evidence="1 2" key="1">
    <citation type="journal article" date="2013" name="Nature">
        <title>The genomes of four tapeworm species reveal adaptations to parasitism.</title>
        <authorList>
            <person name="Tsai I.J."/>
            <person name="Zarowiecki M."/>
            <person name="Holroyd N."/>
            <person name="Garciarrubio A."/>
            <person name="Sanchez-Flores A."/>
            <person name="Brooks K.L."/>
            <person name="Tracey A."/>
            <person name="Bobes R.J."/>
            <person name="Fragoso G."/>
            <person name="Sciutto E."/>
            <person name="Aslett M."/>
            <person name="Beasley H."/>
            <person name="Bennett H.M."/>
            <person name="Cai J."/>
            <person name="Camicia F."/>
            <person name="Clark R."/>
            <person name="Cucher M."/>
            <person name="De Silva N."/>
            <person name="Day T.A."/>
            <person name="Deplazes P."/>
            <person name="Estrada K."/>
            <person name="Fernandez C."/>
            <person name="Holland P.W."/>
            <person name="Hou J."/>
            <person name="Hu S."/>
            <person name="Huckvale T."/>
            <person name="Hung S.S."/>
            <person name="Kamenetzky L."/>
            <person name="Keane J.A."/>
            <person name="Kiss F."/>
            <person name="Koziol U."/>
            <person name="Lambert O."/>
            <person name="Liu K."/>
            <person name="Luo X."/>
            <person name="Luo Y."/>
            <person name="Macchiaroli N."/>
            <person name="Nichol S."/>
            <person name="Paps J."/>
            <person name="Parkinson J."/>
            <person name="Pouchkina-Stantcheva N."/>
            <person name="Riddiford N."/>
            <person name="Rosenzvit M."/>
            <person name="Salinas G."/>
            <person name="Wasmuth J.D."/>
            <person name="Zamanian M."/>
            <person name="Zheng Y."/>
            <person name="Cai X."/>
            <person name="Soberon X."/>
            <person name="Olson P.D."/>
            <person name="Laclette J.P."/>
            <person name="Brehm K."/>
            <person name="Berriman M."/>
            <person name="Garciarrubio A."/>
            <person name="Bobes R.J."/>
            <person name="Fragoso G."/>
            <person name="Sanchez-Flores A."/>
            <person name="Estrada K."/>
            <person name="Cevallos M.A."/>
            <person name="Morett E."/>
            <person name="Gonzalez V."/>
            <person name="Portillo T."/>
            <person name="Ochoa-Leyva A."/>
            <person name="Jose M.V."/>
            <person name="Sciutto E."/>
            <person name="Landa A."/>
            <person name="Jimenez L."/>
            <person name="Valdes V."/>
            <person name="Carrero J.C."/>
            <person name="Larralde C."/>
            <person name="Morales-Montor J."/>
            <person name="Limon-Lason J."/>
            <person name="Soberon X."/>
            <person name="Laclette J.P."/>
        </authorList>
    </citation>
    <scope>NUCLEOTIDE SEQUENCE [LARGE SCALE GENOMIC DNA]</scope>
</reference>
<dbReference type="AlphaFoldDB" id="A0A068WIZ9"/>
<reference evidence="1" key="2">
    <citation type="submission" date="2014-06" db="EMBL/GenBank/DDBJ databases">
        <authorList>
            <person name="Aslett M."/>
        </authorList>
    </citation>
    <scope>NUCLEOTIDE SEQUENCE</scope>
</reference>
<organism evidence="1">
    <name type="scientific">Echinococcus granulosus</name>
    <name type="common">Hydatid tapeworm</name>
    <dbReference type="NCBI Taxonomy" id="6210"/>
    <lineage>
        <taxon>Eukaryota</taxon>
        <taxon>Metazoa</taxon>
        <taxon>Spiralia</taxon>
        <taxon>Lophotrochozoa</taxon>
        <taxon>Platyhelminthes</taxon>
        <taxon>Cestoda</taxon>
        <taxon>Eucestoda</taxon>
        <taxon>Cyclophyllidea</taxon>
        <taxon>Taeniidae</taxon>
        <taxon>Echinococcus</taxon>
        <taxon>Echinococcus granulosus group</taxon>
    </lineage>
</organism>
<evidence type="ECO:0000313" key="3">
    <source>
        <dbReference type="WBParaSite" id="EgrG_001034700"/>
    </source>
</evidence>
<reference evidence="3" key="3">
    <citation type="submission" date="2020-10" db="UniProtKB">
        <authorList>
            <consortium name="WormBaseParasite"/>
        </authorList>
    </citation>
    <scope>IDENTIFICATION</scope>
</reference>